<evidence type="ECO:0000313" key="3">
    <source>
        <dbReference type="EMBL" id="CAB4884950.1"/>
    </source>
</evidence>
<keyword evidence="2" id="KW-0812">Transmembrane</keyword>
<feature type="compositionally biased region" description="Acidic residues" evidence="1">
    <location>
        <begin position="17"/>
        <end position="29"/>
    </location>
</feature>
<reference evidence="3" key="1">
    <citation type="submission" date="2020-05" db="EMBL/GenBank/DDBJ databases">
        <authorList>
            <person name="Chiriac C."/>
            <person name="Salcher M."/>
            <person name="Ghai R."/>
            <person name="Kavagutti S V."/>
        </authorList>
    </citation>
    <scope>NUCLEOTIDE SEQUENCE</scope>
</reference>
<keyword evidence="2" id="KW-0472">Membrane</keyword>
<evidence type="ECO:0000256" key="2">
    <source>
        <dbReference type="SAM" id="Phobius"/>
    </source>
</evidence>
<feature type="region of interest" description="Disordered" evidence="1">
    <location>
        <begin position="1"/>
        <end position="46"/>
    </location>
</feature>
<accession>A0A6J7EV11</accession>
<gene>
    <name evidence="3" type="ORF">UFOPK3376_02023</name>
</gene>
<dbReference type="AlphaFoldDB" id="A0A6J7EV11"/>
<protein>
    <submittedName>
        <fullName evidence="3">Unannotated protein</fullName>
    </submittedName>
</protein>
<name>A0A6J7EV11_9ZZZZ</name>
<feature type="transmembrane region" description="Helical" evidence="2">
    <location>
        <begin position="54"/>
        <end position="75"/>
    </location>
</feature>
<proteinExistence type="predicted"/>
<evidence type="ECO:0000256" key="1">
    <source>
        <dbReference type="SAM" id="MobiDB-lite"/>
    </source>
</evidence>
<organism evidence="3">
    <name type="scientific">freshwater metagenome</name>
    <dbReference type="NCBI Taxonomy" id="449393"/>
    <lineage>
        <taxon>unclassified sequences</taxon>
        <taxon>metagenomes</taxon>
        <taxon>ecological metagenomes</taxon>
    </lineage>
</organism>
<sequence length="86" mass="9058">MPARVSAMPKTSVDPTVPEEESEGTEETGTDPMVIGTSPESADFDLDADSHNDVGIIIAIVAGVVLLGGAAVFMVRRRRQSESLDD</sequence>
<keyword evidence="2" id="KW-1133">Transmembrane helix</keyword>
<dbReference type="EMBL" id="CAFBLP010000054">
    <property type="protein sequence ID" value="CAB4884950.1"/>
    <property type="molecule type" value="Genomic_DNA"/>
</dbReference>
<dbReference type="NCBIfam" id="TIGR01167">
    <property type="entry name" value="LPXTG_anchor"/>
    <property type="match status" value="1"/>
</dbReference>